<evidence type="ECO:0000256" key="1">
    <source>
        <dbReference type="ARBA" id="ARBA00006464"/>
    </source>
</evidence>
<keyword evidence="5" id="KW-1185">Reference proteome</keyword>
<dbReference type="Pfam" id="PF02397">
    <property type="entry name" value="Bac_transf"/>
    <property type="match status" value="1"/>
</dbReference>
<keyword evidence="2" id="KW-0812">Transmembrane</keyword>
<dbReference type="InterPro" id="IPR003362">
    <property type="entry name" value="Bact_transf"/>
</dbReference>
<evidence type="ECO:0000259" key="3">
    <source>
        <dbReference type="Pfam" id="PF02397"/>
    </source>
</evidence>
<comment type="similarity">
    <text evidence="1">Belongs to the bacterial sugar transferase family.</text>
</comment>
<evidence type="ECO:0000256" key="2">
    <source>
        <dbReference type="SAM" id="Phobius"/>
    </source>
</evidence>
<dbReference type="Proteomes" id="UP001226434">
    <property type="component" value="Unassembled WGS sequence"/>
</dbReference>
<keyword evidence="4" id="KW-0808">Transferase</keyword>
<proteinExistence type="inferred from homology"/>
<accession>A0ABT6RCZ6</accession>
<dbReference type="PANTHER" id="PTHR30576:SF0">
    <property type="entry name" value="UNDECAPRENYL-PHOSPHATE N-ACETYLGALACTOSAMINYL 1-PHOSPHATE TRANSFERASE-RELATED"/>
    <property type="match status" value="1"/>
</dbReference>
<feature type="transmembrane region" description="Helical" evidence="2">
    <location>
        <begin position="41"/>
        <end position="66"/>
    </location>
</feature>
<keyword evidence="2" id="KW-1133">Transmembrane helix</keyword>
<gene>
    <name evidence="4" type="ORF">QJ048_10805</name>
</gene>
<comment type="caution">
    <text evidence="4">The sequence shown here is derived from an EMBL/GenBank/DDBJ whole genome shotgun (WGS) entry which is preliminary data.</text>
</comment>
<evidence type="ECO:0000313" key="4">
    <source>
        <dbReference type="EMBL" id="MDI3320265.1"/>
    </source>
</evidence>
<sequence>MNIAQQKTGKVLRTELTTVNNIRRQTPYARIKKKHLIAKRIFDIAFSLVVITCLLSWLLPLCFILIKLDSSGPVFFRQKRVGYKGRLFSCLKLRTMVVNNFADIKQATDGDARITRIGRIFRNTNIDELPQFFNVLFGDMSIVGPRPHMTKDCQDFSSVVASYDLRHSVRPGITGMAQTKGFRGPTNDMESVVLRYQWDIFYVRNISFFLDLKLINLTFQQTLNALLKRRNEIEETENKLTISPKPEIARVREVSKKMVV</sequence>
<dbReference type="EMBL" id="JASBRG010000006">
    <property type="protein sequence ID" value="MDI3320265.1"/>
    <property type="molecule type" value="Genomic_DNA"/>
</dbReference>
<feature type="domain" description="Bacterial sugar transferase" evidence="3">
    <location>
        <begin position="39"/>
        <end position="223"/>
    </location>
</feature>
<protein>
    <submittedName>
        <fullName evidence="4">Sugar transferase</fullName>
    </submittedName>
</protein>
<dbReference type="PANTHER" id="PTHR30576">
    <property type="entry name" value="COLANIC BIOSYNTHESIS UDP-GLUCOSE LIPID CARRIER TRANSFERASE"/>
    <property type="match status" value="1"/>
</dbReference>
<organism evidence="4 5">
    <name type="scientific">Pinibacter soli</name>
    <dbReference type="NCBI Taxonomy" id="3044211"/>
    <lineage>
        <taxon>Bacteria</taxon>
        <taxon>Pseudomonadati</taxon>
        <taxon>Bacteroidota</taxon>
        <taxon>Chitinophagia</taxon>
        <taxon>Chitinophagales</taxon>
        <taxon>Chitinophagaceae</taxon>
        <taxon>Pinibacter</taxon>
    </lineage>
</organism>
<dbReference type="RefSeq" id="WP_282334362.1">
    <property type="nucleotide sequence ID" value="NZ_JASBRG010000006.1"/>
</dbReference>
<reference evidence="4 5" key="1">
    <citation type="submission" date="2023-05" db="EMBL/GenBank/DDBJ databases">
        <title>Genome sequence of Pinibacter sp. MAH-24.</title>
        <authorList>
            <person name="Huq M.A."/>
        </authorList>
    </citation>
    <scope>NUCLEOTIDE SEQUENCE [LARGE SCALE GENOMIC DNA]</scope>
    <source>
        <strain evidence="4 5">MAH-24</strain>
    </source>
</reference>
<name>A0ABT6RCZ6_9BACT</name>
<keyword evidence="2" id="KW-0472">Membrane</keyword>
<dbReference type="GO" id="GO:0016740">
    <property type="term" value="F:transferase activity"/>
    <property type="evidence" value="ECO:0007669"/>
    <property type="project" value="UniProtKB-KW"/>
</dbReference>
<evidence type="ECO:0000313" key="5">
    <source>
        <dbReference type="Proteomes" id="UP001226434"/>
    </source>
</evidence>